<dbReference type="InterPro" id="IPR016102">
    <property type="entry name" value="Succinyl-CoA_synth-like"/>
</dbReference>
<dbReference type="Gene3D" id="3.40.50.720">
    <property type="entry name" value="NAD(P)-binding Rossmann-like Domain"/>
    <property type="match status" value="1"/>
</dbReference>
<keyword evidence="2 4" id="KW-0547">Nucleotide-binding</keyword>
<dbReference type="OrthoDB" id="190266at2"/>
<protein>
    <submittedName>
        <fullName evidence="6">CoA-binding protein</fullName>
    </submittedName>
</protein>
<dbReference type="InterPro" id="IPR013815">
    <property type="entry name" value="ATP_grasp_subdomain_1"/>
</dbReference>
<name>A0A4R4PDR8_9ACTN</name>
<keyword evidence="3 4" id="KW-0067">ATP-binding</keyword>
<dbReference type="GO" id="GO:0016874">
    <property type="term" value="F:ligase activity"/>
    <property type="evidence" value="ECO:0007669"/>
    <property type="project" value="UniProtKB-KW"/>
</dbReference>
<evidence type="ECO:0000313" key="7">
    <source>
        <dbReference type="Proteomes" id="UP000295431"/>
    </source>
</evidence>
<evidence type="ECO:0000256" key="2">
    <source>
        <dbReference type="ARBA" id="ARBA00022741"/>
    </source>
</evidence>
<reference evidence="6 7" key="1">
    <citation type="submission" date="2019-03" db="EMBL/GenBank/DDBJ databases">
        <title>Draft genome sequences of novel Actinobacteria.</title>
        <authorList>
            <person name="Sahin N."/>
            <person name="Ay H."/>
            <person name="Saygin H."/>
        </authorList>
    </citation>
    <scope>NUCLEOTIDE SEQUENCE [LARGE SCALE GENOMIC DNA]</scope>
    <source>
        <strain evidence="6 7">DSM 45347</strain>
    </source>
</reference>
<dbReference type="Proteomes" id="UP000295431">
    <property type="component" value="Unassembled WGS sequence"/>
</dbReference>
<dbReference type="Pfam" id="PF13549">
    <property type="entry name" value="ATP-grasp_5"/>
    <property type="match status" value="1"/>
</dbReference>
<dbReference type="SUPFAM" id="SSF51735">
    <property type="entry name" value="NAD(P)-binding Rossmann-fold domains"/>
    <property type="match status" value="1"/>
</dbReference>
<dbReference type="PROSITE" id="PS50975">
    <property type="entry name" value="ATP_GRASP"/>
    <property type="match status" value="1"/>
</dbReference>
<dbReference type="Pfam" id="PF13380">
    <property type="entry name" value="CoA_binding_2"/>
    <property type="match status" value="1"/>
</dbReference>
<dbReference type="InterPro" id="IPR036291">
    <property type="entry name" value="NAD(P)-bd_dom_sf"/>
</dbReference>
<dbReference type="InterPro" id="IPR011761">
    <property type="entry name" value="ATP-grasp"/>
</dbReference>
<evidence type="ECO:0000313" key="6">
    <source>
        <dbReference type="EMBL" id="TDC20364.1"/>
    </source>
</evidence>
<dbReference type="Gene3D" id="3.40.50.261">
    <property type="entry name" value="Succinyl-CoA synthetase domains"/>
    <property type="match status" value="2"/>
</dbReference>
<keyword evidence="7" id="KW-1185">Reference proteome</keyword>
<evidence type="ECO:0000256" key="4">
    <source>
        <dbReference type="PROSITE-ProRule" id="PRU00409"/>
    </source>
</evidence>
<dbReference type="SUPFAM" id="SSF56059">
    <property type="entry name" value="Glutathione synthetase ATP-binding domain-like"/>
    <property type="match status" value="1"/>
</dbReference>
<dbReference type="SUPFAM" id="SSF52210">
    <property type="entry name" value="Succinyl-CoA synthetase domains"/>
    <property type="match status" value="2"/>
</dbReference>
<dbReference type="InterPro" id="IPR051538">
    <property type="entry name" value="Acyl-CoA_Synth/Transferase"/>
</dbReference>
<dbReference type="PANTHER" id="PTHR43334:SF1">
    <property type="entry name" value="3-HYDROXYPROPIONATE--COA LIGASE [ADP-FORMING]"/>
    <property type="match status" value="1"/>
</dbReference>
<dbReference type="SMART" id="SM00881">
    <property type="entry name" value="CoA_binding"/>
    <property type="match status" value="1"/>
</dbReference>
<dbReference type="EMBL" id="SMJW01000001">
    <property type="protein sequence ID" value="TDC20364.1"/>
    <property type="molecule type" value="Genomic_DNA"/>
</dbReference>
<dbReference type="PANTHER" id="PTHR43334">
    <property type="entry name" value="ACETATE--COA LIGASE [ADP-FORMING]"/>
    <property type="match status" value="1"/>
</dbReference>
<gene>
    <name evidence="6" type="ORF">E1284_00320</name>
</gene>
<evidence type="ECO:0000256" key="1">
    <source>
        <dbReference type="ARBA" id="ARBA00022598"/>
    </source>
</evidence>
<proteinExistence type="predicted"/>
<evidence type="ECO:0000256" key="3">
    <source>
        <dbReference type="ARBA" id="ARBA00022840"/>
    </source>
</evidence>
<dbReference type="RefSeq" id="WP_131935850.1">
    <property type="nucleotide sequence ID" value="NZ_BAAAMX010000002.1"/>
</dbReference>
<organism evidence="6 7">
    <name type="scientific">Actinomadura bangladeshensis</name>
    <dbReference type="NCBI Taxonomy" id="453573"/>
    <lineage>
        <taxon>Bacteria</taxon>
        <taxon>Bacillati</taxon>
        <taxon>Actinomycetota</taxon>
        <taxon>Actinomycetes</taxon>
        <taxon>Streptosporangiales</taxon>
        <taxon>Thermomonosporaceae</taxon>
        <taxon>Actinomadura</taxon>
    </lineage>
</organism>
<comment type="caution">
    <text evidence="6">The sequence shown here is derived from an EMBL/GenBank/DDBJ whole genome shotgun (WGS) entry which is preliminary data.</text>
</comment>
<dbReference type="AlphaFoldDB" id="A0A4R4PDR8"/>
<sequence length="738" mass="76125">MSSNEDGLTLGDRNASADGLDALFRPRSVAVVGVSSSGRGLGATTVRTIQRFGFDGPVVAINPKATEVAGVPCFPSLKDVPHEIDLALLFTGGDRIRDSVLDAAAAGVGAVVIFASGFAEGGADGAAREREIIELARAHGIRVLGPNCQGIVSLASGLAATFSNALWTDELGPPSAVAYIGQSGAIGGTVFDLGRERGCVPALWISTGNQADLSVVELAEQALDDDELRVLMLYLESVPHADDWIPLCRRAAEVGKHIVLLRSGTTEVGRSAVASHTGSMVGQDEAFKLASAAAGVVVVSDVNELVDAAMSLVRGASPASRRLGVVTTSGGAGGLCADMSFELGLEMVTLSPDTAAALVPVLSDFALPQNPVDVTADLVSGRPHDLGEVCRLVAADPAVDHVLVVVSAVVGKIAERIARGIVEARSRAEKAFSIVYLSSHDRTLEVRRIYAEGGIPVFDSIGAALRAMSHIVSAGPSRTGASPVHAPAAPSNGPAYRVLTEAEGAPVLAAAGISVPGGTLTTSRAEAERVAAQLGDDLVVKLQSPQILHKTEMGLVVVGAAAAQVGALYDEMTARARQHAPHAVVEGVLVQRRVRSGVEVLIDVQVQDNGYPPVLTVGLGGTAVELYADVDTGLLPVDHDTALRMLRRLRGWPLLDGFRGGPVHDVDAAARAIVAAAEVAAALGPDLVEFEINPLIVHEKGHGATAVDFVAHLESAVAAPVTRPVGRDSESIRAEVSR</sequence>
<dbReference type="Pfam" id="PF13607">
    <property type="entry name" value="Succ_CoA_lig"/>
    <property type="match status" value="1"/>
</dbReference>
<dbReference type="InterPro" id="IPR032875">
    <property type="entry name" value="Succ_CoA_lig_flav_dom"/>
</dbReference>
<evidence type="ECO:0000259" key="5">
    <source>
        <dbReference type="PROSITE" id="PS50975"/>
    </source>
</evidence>
<dbReference type="GO" id="GO:0005524">
    <property type="term" value="F:ATP binding"/>
    <property type="evidence" value="ECO:0007669"/>
    <property type="project" value="UniProtKB-UniRule"/>
</dbReference>
<dbReference type="GO" id="GO:0046872">
    <property type="term" value="F:metal ion binding"/>
    <property type="evidence" value="ECO:0007669"/>
    <property type="project" value="InterPro"/>
</dbReference>
<feature type="domain" description="ATP-grasp" evidence="5">
    <location>
        <begin position="505"/>
        <end position="718"/>
    </location>
</feature>
<accession>A0A4R4PDR8</accession>
<dbReference type="Gene3D" id="3.30.1490.20">
    <property type="entry name" value="ATP-grasp fold, A domain"/>
    <property type="match status" value="1"/>
</dbReference>
<dbReference type="InterPro" id="IPR003781">
    <property type="entry name" value="CoA-bd"/>
</dbReference>
<dbReference type="Gene3D" id="3.30.470.20">
    <property type="entry name" value="ATP-grasp fold, B domain"/>
    <property type="match status" value="1"/>
</dbReference>
<keyword evidence="1" id="KW-0436">Ligase</keyword>